<feature type="domain" description="Alpha-ketoglutarate-dependent dioxygenase AlkB-like" evidence="3">
    <location>
        <begin position="78"/>
        <end position="202"/>
    </location>
</feature>
<sequence>MSKDVADATADADRIFQTYQQEANDGSLVFKRWPMRAHKCRGALLTNYFSHNVLQLGSHIMWVPALVFSSDIHLEAQYVGGTDNTVPFDKAPSAVVQARALIQKRITQALGRKAEFNEVLTAAYMEKQKMAFHSDEEVGLGPLVAGLSLGSPAFMHFRLQRKHDRERLQKGILMSFILRHGDVFVMDGLDVQKYYDHTVIPTNFRIAATARSIHAPPPPPSSSAAQPVQPHAGPSSSQAFPVKVESVHLTHSMEAAT</sequence>
<evidence type="ECO:0000259" key="3">
    <source>
        <dbReference type="Pfam" id="PF13532"/>
    </source>
</evidence>
<comment type="caution">
    <text evidence="4">The sequence shown here is derived from an EMBL/GenBank/DDBJ whole genome shotgun (WGS) entry which is preliminary data.</text>
</comment>
<feature type="binding site" evidence="1">
    <location>
        <position position="124"/>
    </location>
    <ligand>
        <name>2-oxoglutarate</name>
        <dbReference type="ChEBI" id="CHEBI:16810"/>
    </ligand>
</feature>
<dbReference type="InterPro" id="IPR037151">
    <property type="entry name" value="AlkB-like_sf"/>
</dbReference>
<organism evidence="4 5">
    <name type="scientific">Ephemerocybe angulata</name>
    <dbReference type="NCBI Taxonomy" id="980116"/>
    <lineage>
        <taxon>Eukaryota</taxon>
        <taxon>Fungi</taxon>
        <taxon>Dikarya</taxon>
        <taxon>Basidiomycota</taxon>
        <taxon>Agaricomycotina</taxon>
        <taxon>Agaricomycetes</taxon>
        <taxon>Agaricomycetidae</taxon>
        <taxon>Agaricales</taxon>
        <taxon>Agaricineae</taxon>
        <taxon>Psathyrellaceae</taxon>
        <taxon>Ephemerocybe</taxon>
    </lineage>
</organism>
<dbReference type="OrthoDB" id="2163491at2759"/>
<evidence type="ECO:0000256" key="2">
    <source>
        <dbReference type="SAM" id="MobiDB-lite"/>
    </source>
</evidence>
<reference evidence="4 5" key="1">
    <citation type="journal article" date="2020" name="ISME J.">
        <title>Uncovering the hidden diversity of litter-decomposition mechanisms in mushroom-forming fungi.</title>
        <authorList>
            <person name="Floudas D."/>
            <person name="Bentzer J."/>
            <person name="Ahren D."/>
            <person name="Johansson T."/>
            <person name="Persson P."/>
            <person name="Tunlid A."/>
        </authorList>
    </citation>
    <scope>NUCLEOTIDE SEQUENCE [LARGE SCALE GENOMIC DNA]</scope>
    <source>
        <strain evidence="4 5">CBS 175.51</strain>
    </source>
</reference>
<protein>
    <recommendedName>
        <fullName evidence="3">Alpha-ketoglutarate-dependent dioxygenase AlkB-like domain-containing protein</fullName>
    </recommendedName>
</protein>
<dbReference type="GO" id="GO:0051747">
    <property type="term" value="F:cytosine C-5 DNA demethylase activity"/>
    <property type="evidence" value="ECO:0007669"/>
    <property type="project" value="TreeGrafter"/>
</dbReference>
<feature type="binding site" evidence="1">
    <location>
        <position position="197"/>
    </location>
    <ligand>
        <name>2-oxoglutarate</name>
        <dbReference type="ChEBI" id="CHEBI:16810"/>
    </ligand>
</feature>
<feature type="region of interest" description="Disordered" evidence="2">
    <location>
        <begin position="212"/>
        <end position="241"/>
    </location>
</feature>
<dbReference type="GO" id="GO:0008198">
    <property type="term" value="F:ferrous iron binding"/>
    <property type="evidence" value="ECO:0007669"/>
    <property type="project" value="TreeGrafter"/>
</dbReference>
<evidence type="ECO:0000313" key="4">
    <source>
        <dbReference type="EMBL" id="KAF5317425.1"/>
    </source>
</evidence>
<dbReference type="GO" id="GO:0035516">
    <property type="term" value="F:broad specificity oxidative DNA demethylase activity"/>
    <property type="evidence" value="ECO:0007669"/>
    <property type="project" value="TreeGrafter"/>
</dbReference>
<dbReference type="EMBL" id="JAACJK010000219">
    <property type="protein sequence ID" value="KAF5317425.1"/>
    <property type="molecule type" value="Genomic_DNA"/>
</dbReference>
<keyword evidence="5" id="KW-1185">Reference proteome</keyword>
<dbReference type="PANTHER" id="PTHR31573">
    <property type="entry name" value="ALPHA-KETOGLUTARATE-DEPENDENT DIOXYGENASE ALKB HOMOLOG 2"/>
    <property type="match status" value="1"/>
</dbReference>
<dbReference type="PANTHER" id="PTHR31573:SF4">
    <property type="entry name" value="FE2OG DIOXYGENASE DOMAIN-CONTAINING PROTEIN"/>
    <property type="match status" value="1"/>
</dbReference>
<feature type="binding site" evidence="1">
    <location>
        <position position="133"/>
    </location>
    <ligand>
        <name>2-oxoglutarate</name>
        <dbReference type="ChEBI" id="CHEBI:16810"/>
    </ligand>
</feature>
<dbReference type="AlphaFoldDB" id="A0A8H5EYM1"/>
<accession>A0A8H5EYM1</accession>
<evidence type="ECO:0000256" key="1">
    <source>
        <dbReference type="PIRSR" id="PIRSR632852-1"/>
    </source>
</evidence>
<evidence type="ECO:0000313" key="5">
    <source>
        <dbReference type="Proteomes" id="UP000541558"/>
    </source>
</evidence>
<name>A0A8H5EYM1_9AGAR</name>
<dbReference type="GO" id="GO:0006307">
    <property type="term" value="P:DNA alkylation repair"/>
    <property type="evidence" value="ECO:0007669"/>
    <property type="project" value="TreeGrafter"/>
</dbReference>
<dbReference type="InterPro" id="IPR032852">
    <property type="entry name" value="ALKBH2"/>
</dbReference>
<dbReference type="InterPro" id="IPR027450">
    <property type="entry name" value="AlkB-like"/>
</dbReference>
<dbReference type="SUPFAM" id="SSF51197">
    <property type="entry name" value="Clavaminate synthase-like"/>
    <property type="match status" value="1"/>
</dbReference>
<dbReference type="Proteomes" id="UP000541558">
    <property type="component" value="Unassembled WGS sequence"/>
</dbReference>
<dbReference type="Gene3D" id="2.60.120.590">
    <property type="entry name" value="Alpha-ketoglutarate-dependent dioxygenase AlkB-like"/>
    <property type="match status" value="1"/>
</dbReference>
<dbReference type="Pfam" id="PF13532">
    <property type="entry name" value="2OG-FeII_Oxy_2"/>
    <property type="match status" value="1"/>
</dbReference>
<gene>
    <name evidence="4" type="ORF">D9611_003916</name>
</gene>
<proteinExistence type="predicted"/>